<dbReference type="SUPFAM" id="SSF52833">
    <property type="entry name" value="Thioredoxin-like"/>
    <property type="match status" value="1"/>
</dbReference>
<dbReference type="PATRIC" id="fig|1121015.4.peg.2053"/>
<gene>
    <name evidence="2" type="ORF">N789_12920</name>
</gene>
<proteinExistence type="predicted"/>
<dbReference type="PANTHER" id="PTHR13887">
    <property type="entry name" value="GLUTATHIONE S-TRANSFERASE KAPPA"/>
    <property type="match status" value="1"/>
</dbReference>
<organism evidence="2 3">
    <name type="scientific">Arenimonas oryziterrae DSM 21050 = YC6267</name>
    <dbReference type="NCBI Taxonomy" id="1121015"/>
    <lineage>
        <taxon>Bacteria</taxon>
        <taxon>Pseudomonadati</taxon>
        <taxon>Pseudomonadota</taxon>
        <taxon>Gammaproteobacteria</taxon>
        <taxon>Lysobacterales</taxon>
        <taxon>Lysobacteraceae</taxon>
        <taxon>Arenimonas</taxon>
    </lineage>
</organism>
<dbReference type="CDD" id="cd03024">
    <property type="entry name" value="DsbA_FrnE"/>
    <property type="match status" value="1"/>
</dbReference>
<evidence type="ECO:0000259" key="1">
    <source>
        <dbReference type="Pfam" id="PF01323"/>
    </source>
</evidence>
<dbReference type="AlphaFoldDB" id="A0A091AT70"/>
<protein>
    <recommendedName>
        <fullName evidence="1">DSBA-like thioredoxin domain-containing protein</fullName>
    </recommendedName>
</protein>
<dbReference type="OrthoDB" id="9799122at2"/>
<dbReference type="Pfam" id="PF01323">
    <property type="entry name" value="DSBA"/>
    <property type="match status" value="1"/>
</dbReference>
<dbReference type="InterPro" id="IPR001853">
    <property type="entry name" value="DSBA-like_thioredoxin_dom"/>
</dbReference>
<feature type="domain" description="DSBA-like thioredoxin" evidence="1">
    <location>
        <begin position="7"/>
        <end position="210"/>
    </location>
</feature>
<dbReference type="GO" id="GO:0016491">
    <property type="term" value="F:oxidoreductase activity"/>
    <property type="evidence" value="ECO:0007669"/>
    <property type="project" value="InterPro"/>
</dbReference>
<evidence type="ECO:0000313" key="3">
    <source>
        <dbReference type="Proteomes" id="UP000029385"/>
    </source>
</evidence>
<dbReference type="PANTHER" id="PTHR13887:SF41">
    <property type="entry name" value="THIOREDOXIN SUPERFAMILY PROTEIN"/>
    <property type="match status" value="1"/>
</dbReference>
<dbReference type="InterPro" id="IPR036249">
    <property type="entry name" value="Thioredoxin-like_sf"/>
</dbReference>
<dbReference type="eggNOG" id="COG2761">
    <property type="taxonomic scope" value="Bacteria"/>
</dbReference>
<evidence type="ECO:0000313" key="2">
    <source>
        <dbReference type="EMBL" id="KFN42536.1"/>
    </source>
</evidence>
<dbReference type="RefSeq" id="WP_022970231.1">
    <property type="nucleotide sequence ID" value="NZ_ATVD01000006.1"/>
</dbReference>
<comment type="caution">
    <text evidence="2">The sequence shown here is derived from an EMBL/GenBank/DDBJ whole genome shotgun (WGS) entry which is preliminary data.</text>
</comment>
<dbReference type="Gene3D" id="3.40.30.10">
    <property type="entry name" value="Glutaredoxin"/>
    <property type="match status" value="1"/>
</dbReference>
<reference evidence="2 3" key="1">
    <citation type="submission" date="2013-09" db="EMBL/GenBank/DDBJ databases">
        <title>Genome sequencing of Arenimonas oryziterrae.</title>
        <authorList>
            <person name="Chen F."/>
            <person name="Wang G."/>
        </authorList>
    </citation>
    <scope>NUCLEOTIDE SEQUENCE [LARGE SCALE GENOMIC DNA]</scope>
    <source>
        <strain evidence="2 3">YC6267</strain>
    </source>
</reference>
<sequence>MSVPLKIDFVSDVSCPWCIVGLKSLEQALLRIGDAVTVDLHFQPFELNPQMPAEGQDIDEHLAKKYGSTPEQREQARQALHARGAALGFEFGLDKRRRIYNTFDAHRLLHWAGEQGDGRQRALKHALFRAYFTDGDNPGAHEVLVRLAAEVGLDAERARAILATDEYADAVREDETFYASQGIRAVPAVIINQRHLISGGQPVEVFERALREIAGLA</sequence>
<dbReference type="STRING" id="1121015.GCA_000420545_02626"/>
<keyword evidence="3" id="KW-1185">Reference proteome</keyword>
<dbReference type="EMBL" id="AVCI01000009">
    <property type="protein sequence ID" value="KFN42536.1"/>
    <property type="molecule type" value="Genomic_DNA"/>
</dbReference>
<name>A0A091AT70_9GAMM</name>
<dbReference type="Proteomes" id="UP000029385">
    <property type="component" value="Unassembled WGS sequence"/>
</dbReference>
<accession>A0A091AT70</accession>